<dbReference type="GO" id="GO:0005737">
    <property type="term" value="C:cytoplasm"/>
    <property type="evidence" value="ECO:0007669"/>
    <property type="project" value="TreeGrafter"/>
</dbReference>
<keyword evidence="3 6" id="KW-0106">Calcium</keyword>
<dbReference type="FunFam" id="1.10.220.10:FF:000002">
    <property type="entry name" value="Annexin"/>
    <property type="match status" value="1"/>
</dbReference>
<comment type="domain">
    <text evidence="6">A pair of annexin repeats may form one binding site for calcium and phospholipid.</text>
</comment>
<dbReference type="SUPFAM" id="SSF47874">
    <property type="entry name" value="Annexin"/>
    <property type="match status" value="1"/>
</dbReference>
<dbReference type="GO" id="GO:0005509">
    <property type="term" value="F:calcium ion binding"/>
    <property type="evidence" value="ECO:0007669"/>
    <property type="project" value="InterPro"/>
</dbReference>
<evidence type="ECO:0000313" key="8">
    <source>
        <dbReference type="Proteomes" id="UP000054359"/>
    </source>
</evidence>
<dbReference type="InterPro" id="IPR037104">
    <property type="entry name" value="Annexin_sf"/>
</dbReference>
<dbReference type="PANTHER" id="PTHR10502:SF102">
    <property type="entry name" value="ANNEXIN B11"/>
    <property type="match status" value="1"/>
</dbReference>
<keyword evidence="2 6" id="KW-0677">Repeat</keyword>
<organism evidence="7 8">
    <name type="scientific">Stegodyphus mimosarum</name>
    <name type="common">African social velvet spider</name>
    <dbReference type="NCBI Taxonomy" id="407821"/>
    <lineage>
        <taxon>Eukaryota</taxon>
        <taxon>Metazoa</taxon>
        <taxon>Ecdysozoa</taxon>
        <taxon>Arthropoda</taxon>
        <taxon>Chelicerata</taxon>
        <taxon>Arachnida</taxon>
        <taxon>Araneae</taxon>
        <taxon>Araneomorphae</taxon>
        <taxon>Entelegynae</taxon>
        <taxon>Eresoidea</taxon>
        <taxon>Eresidae</taxon>
        <taxon>Stegodyphus</taxon>
    </lineage>
</organism>
<reference evidence="7 8" key="1">
    <citation type="submission" date="2013-11" db="EMBL/GenBank/DDBJ databases">
        <title>Genome sequencing of Stegodyphus mimosarum.</title>
        <authorList>
            <person name="Bechsgaard J."/>
        </authorList>
    </citation>
    <scope>NUCLEOTIDE SEQUENCE [LARGE SCALE GENOMIC DNA]</scope>
</reference>
<dbReference type="GO" id="GO:0001786">
    <property type="term" value="F:phosphatidylserine binding"/>
    <property type="evidence" value="ECO:0007669"/>
    <property type="project" value="TreeGrafter"/>
</dbReference>
<dbReference type="STRING" id="407821.A0A087TGB7"/>
<dbReference type="Gene3D" id="1.10.220.10">
    <property type="entry name" value="Annexin"/>
    <property type="match status" value="4"/>
</dbReference>
<dbReference type="OrthoDB" id="37886at2759"/>
<keyword evidence="4 6" id="KW-0041">Annexin</keyword>
<evidence type="ECO:0000256" key="3">
    <source>
        <dbReference type="ARBA" id="ARBA00022837"/>
    </source>
</evidence>
<dbReference type="PANTHER" id="PTHR10502">
    <property type="entry name" value="ANNEXIN"/>
    <property type="match status" value="1"/>
</dbReference>
<name>A0A087TGB7_STEMI</name>
<dbReference type="FunFam" id="1.10.220.10:FF:000001">
    <property type="entry name" value="Annexin"/>
    <property type="match status" value="1"/>
</dbReference>
<dbReference type="InterPro" id="IPR001464">
    <property type="entry name" value="Annexin"/>
</dbReference>
<dbReference type="EMBL" id="KK115093">
    <property type="protein sequence ID" value="KFM64156.1"/>
    <property type="molecule type" value="Genomic_DNA"/>
</dbReference>
<gene>
    <name evidence="7" type="ORF">X975_17648</name>
</gene>
<dbReference type="GO" id="GO:0005634">
    <property type="term" value="C:nucleus"/>
    <property type="evidence" value="ECO:0007669"/>
    <property type="project" value="TreeGrafter"/>
</dbReference>
<dbReference type="PROSITE" id="PS00223">
    <property type="entry name" value="ANNEXIN_1"/>
    <property type="match status" value="1"/>
</dbReference>
<proteinExistence type="inferred from homology"/>
<dbReference type="InterPro" id="IPR018252">
    <property type="entry name" value="Annexin_repeat_CS"/>
</dbReference>
<dbReference type="AlphaFoldDB" id="A0A087TGB7"/>
<accession>A0A087TGB7</accession>
<dbReference type="PRINTS" id="PR00196">
    <property type="entry name" value="ANNEXIN"/>
</dbReference>
<dbReference type="GO" id="GO:0012506">
    <property type="term" value="C:vesicle membrane"/>
    <property type="evidence" value="ECO:0007669"/>
    <property type="project" value="TreeGrafter"/>
</dbReference>
<sequence length="319" mass="35876">MAAYYGRGTITPAENFNAERAAAKLRKAMKGIGTDERAIIDVLVTHSNLQRQEIKRKYKSLYGRDLVEDIKSELGGNFEDVCVALLTPQIVFLADCLYDAVKGIGTDEKCIIEILCTHHSREIEEIKACFRQKYGKDLEEWVCGDTSGHFKNLLRALITAERDESVESDFEEAERDAQRLYDGGVGKMGVDGEIFTKILCTRSPAQLQTIFGAYEKIAGHTLTAAIRSEFTGDSENTLLSIVYCIKNRNRYFAKQLKECLKGLGTDDSALVRILVSRSEIDLEDIKEAYIQMYQKDLAEDVAEDTSGDYRKALLRILQP</sequence>
<dbReference type="GO" id="GO:0005544">
    <property type="term" value="F:calcium-dependent phospholipid binding"/>
    <property type="evidence" value="ECO:0007669"/>
    <property type="project" value="UniProtKB-KW"/>
</dbReference>
<dbReference type="GO" id="GO:0005886">
    <property type="term" value="C:plasma membrane"/>
    <property type="evidence" value="ECO:0007669"/>
    <property type="project" value="TreeGrafter"/>
</dbReference>
<evidence type="ECO:0000256" key="4">
    <source>
        <dbReference type="ARBA" id="ARBA00023216"/>
    </source>
</evidence>
<dbReference type="OMA" id="LCLFTVQ"/>
<dbReference type="SMART" id="SM00335">
    <property type="entry name" value="ANX"/>
    <property type="match status" value="4"/>
</dbReference>
<evidence type="ECO:0000256" key="6">
    <source>
        <dbReference type="RuleBase" id="RU003540"/>
    </source>
</evidence>
<evidence type="ECO:0000256" key="2">
    <source>
        <dbReference type="ARBA" id="ARBA00022737"/>
    </source>
</evidence>
<dbReference type="InterPro" id="IPR018502">
    <property type="entry name" value="Annexin_repeat"/>
</dbReference>
<protein>
    <recommendedName>
        <fullName evidence="6">Annexin</fullName>
    </recommendedName>
</protein>
<feature type="non-terminal residue" evidence="7">
    <location>
        <position position="319"/>
    </location>
</feature>
<keyword evidence="8" id="KW-1185">Reference proteome</keyword>
<dbReference type="FunFam" id="1.10.220.10:FF:000003">
    <property type="entry name" value="Annexin"/>
    <property type="match status" value="1"/>
</dbReference>
<evidence type="ECO:0000313" key="7">
    <source>
        <dbReference type="EMBL" id="KFM64156.1"/>
    </source>
</evidence>
<evidence type="ECO:0000256" key="5">
    <source>
        <dbReference type="ARBA" id="ARBA00023302"/>
    </source>
</evidence>
<dbReference type="FunFam" id="1.10.220.10:FF:000004">
    <property type="entry name" value="Annexin"/>
    <property type="match status" value="1"/>
</dbReference>
<comment type="similarity">
    <text evidence="1 6">Belongs to the annexin family.</text>
</comment>
<evidence type="ECO:0000256" key="1">
    <source>
        <dbReference type="ARBA" id="ARBA00007831"/>
    </source>
</evidence>
<dbReference type="Proteomes" id="UP000054359">
    <property type="component" value="Unassembled WGS sequence"/>
</dbReference>
<keyword evidence="5 6" id="KW-0111">Calcium/phospholipid-binding</keyword>
<dbReference type="PROSITE" id="PS51897">
    <property type="entry name" value="ANNEXIN_2"/>
    <property type="match status" value="4"/>
</dbReference>
<dbReference type="Pfam" id="PF00191">
    <property type="entry name" value="Annexin"/>
    <property type="match status" value="4"/>
</dbReference>